<reference evidence="2 3" key="1">
    <citation type="submission" date="2018-06" db="EMBL/GenBank/DDBJ databases">
        <authorList>
            <consortium name="Pathogen Informatics"/>
            <person name="Doyle S."/>
        </authorList>
    </citation>
    <scope>NUCLEOTIDE SEQUENCE [LARGE SCALE GENOMIC DNA]</scope>
    <source>
        <strain evidence="2 3">NCTC10254</strain>
    </source>
</reference>
<evidence type="ECO:0000313" key="2">
    <source>
        <dbReference type="EMBL" id="SPW27699.1"/>
    </source>
</evidence>
<sequence>MRLSESVVYTTTAMSSIVLCCVLFLSGSAAVPPSLIDEQPTAASPDPIDAETPAPDDTTTMAANPTTLGEALGVGDGTFDPTVDGFHLFDPCAEITTEQWEKLGWKPLPGQQVRSDADRKFCTFIPATDRPEWVTGFAESDVLDQRQLDQQGLLITDVKVTAPDGFYLYKFSKDENEFFCSAAVATSRGRVSFTFGANPDIPTEKKRTCQVAADMLRDILELPPAATQ</sequence>
<feature type="compositionally biased region" description="Low complexity" evidence="1">
    <location>
        <begin position="45"/>
        <end position="58"/>
    </location>
</feature>
<dbReference type="GeneID" id="84574314"/>
<organism evidence="2 3">
    <name type="scientific">Corynebacterium matruchotii</name>
    <dbReference type="NCBI Taxonomy" id="43768"/>
    <lineage>
        <taxon>Bacteria</taxon>
        <taxon>Bacillati</taxon>
        <taxon>Actinomycetota</taxon>
        <taxon>Actinomycetes</taxon>
        <taxon>Mycobacteriales</taxon>
        <taxon>Corynebacteriaceae</taxon>
        <taxon>Corynebacterium</taxon>
    </lineage>
</organism>
<name>A0A6H9XRL6_9CORY</name>
<comment type="caution">
    <text evidence="2">The sequence shown here is derived from an EMBL/GenBank/DDBJ whole genome shotgun (WGS) entry which is preliminary data.</text>
</comment>
<dbReference type="RefSeq" id="WP_040431899.1">
    <property type="nucleotide sequence ID" value="NZ_CP050134.2"/>
</dbReference>
<dbReference type="Proteomes" id="UP000249886">
    <property type="component" value="Unassembled WGS sequence"/>
</dbReference>
<dbReference type="EMBL" id="UARK01000002">
    <property type="protein sequence ID" value="SPW27699.1"/>
    <property type="molecule type" value="Genomic_DNA"/>
</dbReference>
<dbReference type="InterPro" id="IPR024520">
    <property type="entry name" value="DUF3558"/>
</dbReference>
<dbReference type="AlphaFoldDB" id="A0A6H9XRL6"/>
<feature type="region of interest" description="Disordered" evidence="1">
    <location>
        <begin position="36"/>
        <end position="58"/>
    </location>
</feature>
<protein>
    <submittedName>
        <fullName evidence="2">Protein of uncharacterized function (DUF3558)</fullName>
    </submittedName>
</protein>
<evidence type="ECO:0000313" key="3">
    <source>
        <dbReference type="Proteomes" id="UP000249886"/>
    </source>
</evidence>
<gene>
    <name evidence="2" type="ORF">NCTC10254_00975</name>
</gene>
<evidence type="ECO:0000256" key="1">
    <source>
        <dbReference type="SAM" id="MobiDB-lite"/>
    </source>
</evidence>
<accession>A0A6H9XRL6</accession>
<proteinExistence type="predicted"/>
<dbReference type="Pfam" id="PF12079">
    <property type="entry name" value="DUF3558"/>
    <property type="match status" value="1"/>
</dbReference>